<dbReference type="InParanoid" id="Q7UT56"/>
<gene>
    <name evidence="2" type="ordered locus">RB4099</name>
</gene>
<dbReference type="RefSeq" id="WP_011119716.1">
    <property type="nucleotide sequence ID" value="NC_005027.1"/>
</dbReference>
<dbReference type="PROSITE" id="PS51257">
    <property type="entry name" value="PROKAR_LIPOPROTEIN"/>
    <property type="match status" value="1"/>
</dbReference>
<dbReference type="Proteomes" id="UP000001025">
    <property type="component" value="Chromosome"/>
</dbReference>
<evidence type="ECO:0000256" key="1">
    <source>
        <dbReference type="SAM" id="SignalP"/>
    </source>
</evidence>
<organism evidence="2 3">
    <name type="scientific">Rhodopirellula baltica (strain DSM 10527 / NCIMB 13988 / SH1)</name>
    <dbReference type="NCBI Taxonomy" id="243090"/>
    <lineage>
        <taxon>Bacteria</taxon>
        <taxon>Pseudomonadati</taxon>
        <taxon>Planctomycetota</taxon>
        <taxon>Planctomycetia</taxon>
        <taxon>Pirellulales</taxon>
        <taxon>Pirellulaceae</taxon>
        <taxon>Rhodopirellula</taxon>
    </lineage>
</organism>
<dbReference type="EnsemblBacteria" id="CAD73583">
    <property type="protein sequence ID" value="CAD73583"/>
    <property type="gene ID" value="RB4099"/>
</dbReference>
<sequence>MNRVILQSFGLAIAAIMSGMFSCPCNAQNQLKVEGKTSYIIRLRPSTNRLSGWLSKAIKGGEPPVNLELKHSGPYDMHLLFLNEDGETVSSWSSNGPVDFANIDLSKSFDLSMLQMMFMVTGSSGQPEPFAVSAWHMRNGNVLFHSPIGLLIRTGLAFEFDKEDLDTHITVKGENDAIDLHFSGTLDALEISVNGAQMKVDNLWLAHDDIRKNDLVCSGTYQFKNESGEFLIHRKIGFPGCKFFVNFKAKNAEWTSLVYSANYVASAPDTSFVAEELRAAVQRLETLIGVEQKRLAKQSDLIESQVKQLGFAQSRMADTTDELWLKLNNPEVHSVLTKCMKCHREGKHGPSFAGHEAWLPAMAEPTMKEMSNLAKLTEEQRAALDRFIRNVAAAE</sequence>
<dbReference type="STRING" id="243090.RB4099"/>
<proteinExistence type="predicted"/>
<dbReference type="HOGENOM" id="CLU_698052_0_0_0"/>
<evidence type="ECO:0000313" key="2">
    <source>
        <dbReference type="EMBL" id="CAD73583.1"/>
    </source>
</evidence>
<name>Q7UT56_RHOBA</name>
<dbReference type="PATRIC" id="fig|243090.15.peg.1906"/>
<evidence type="ECO:0008006" key="4">
    <source>
        <dbReference type="Google" id="ProtNLM"/>
    </source>
</evidence>
<accession>Q7UT56</accession>
<keyword evidence="3" id="KW-1185">Reference proteome</keyword>
<feature type="signal peptide" evidence="1">
    <location>
        <begin position="1"/>
        <end position="27"/>
    </location>
</feature>
<evidence type="ECO:0000313" key="3">
    <source>
        <dbReference type="Proteomes" id="UP000001025"/>
    </source>
</evidence>
<keyword evidence="1" id="KW-0732">Signal</keyword>
<dbReference type="AlphaFoldDB" id="Q7UT56"/>
<reference evidence="2 3" key="1">
    <citation type="journal article" date="2003" name="Proc. Natl. Acad. Sci. U.S.A.">
        <title>Complete genome sequence of the marine planctomycete Pirellula sp. strain 1.</title>
        <authorList>
            <person name="Gloeckner F.O."/>
            <person name="Kube M."/>
            <person name="Bauer M."/>
            <person name="Teeling H."/>
            <person name="Lombardot T."/>
            <person name="Ludwig W."/>
            <person name="Gade D."/>
            <person name="Beck A."/>
            <person name="Borzym K."/>
            <person name="Heitmann K."/>
            <person name="Rabus R."/>
            <person name="Schlesner H."/>
            <person name="Amann R."/>
            <person name="Reinhardt R."/>
        </authorList>
    </citation>
    <scope>NUCLEOTIDE SEQUENCE [LARGE SCALE GENOMIC DNA]</scope>
    <source>
        <strain evidence="3">DSM 10527 / NCIMB 13988 / SH1</strain>
    </source>
</reference>
<protein>
    <recommendedName>
        <fullName evidence="4">Cytochrome c domain-containing protein</fullName>
    </recommendedName>
</protein>
<dbReference type="KEGG" id="rba:RB4099"/>
<feature type="chain" id="PRO_5004294269" description="Cytochrome c domain-containing protein" evidence="1">
    <location>
        <begin position="28"/>
        <end position="395"/>
    </location>
</feature>
<dbReference type="EMBL" id="BX294139">
    <property type="protein sequence ID" value="CAD73583.1"/>
    <property type="molecule type" value="Genomic_DNA"/>
</dbReference>